<dbReference type="EMBL" id="HG994356">
    <property type="protein sequence ID" value="CAF2139056.1"/>
    <property type="molecule type" value="Genomic_DNA"/>
</dbReference>
<name>A0A816WVU4_BRANA</name>
<evidence type="ECO:0000313" key="2">
    <source>
        <dbReference type="EMBL" id="CAF2139056.1"/>
    </source>
</evidence>
<keyword evidence="1" id="KW-1133">Transmembrane helix</keyword>
<keyword evidence="1" id="KW-0812">Transmembrane</keyword>
<reference evidence="2" key="1">
    <citation type="submission" date="2021-01" db="EMBL/GenBank/DDBJ databases">
        <authorList>
            <consortium name="Genoscope - CEA"/>
            <person name="William W."/>
        </authorList>
    </citation>
    <scope>NUCLEOTIDE SEQUENCE</scope>
</reference>
<dbReference type="AlphaFoldDB" id="A0A816WVU4"/>
<proteinExistence type="predicted"/>
<gene>
    <name evidence="2" type="ORF">DARMORV10_A02P15810.1</name>
</gene>
<organism evidence="2">
    <name type="scientific">Brassica napus</name>
    <name type="common">Rape</name>
    <dbReference type="NCBI Taxonomy" id="3708"/>
    <lineage>
        <taxon>Eukaryota</taxon>
        <taxon>Viridiplantae</taxon>
        <taxon>Streptophyta</taxon>
        <taxon>Embryophyta</taxon>
        <taxon>Tracheophyta</taxon>
        <taxon>Spermatophyta</taxon>
        <taxon>Magnoliopsida</taxon>
        <taxon>eudicotyledons</taxon>
        <taxon>Gunneridae</taxon>
        <taxon>Pentapetalae</taxon>
        <taxon>rosids</taxon>
        <taxon>malvids</taxon>
        <taxon>Brassicales</taxon>
        <taxon>Brassicaceae</taxon>
        <taxon>Brassiceae</taxon>
        <taxon>Brassica</taxon>
    </lineage>
</organism>
<dbReference type="Proteomes" id="UP001295469">
    <property type="component" value="Chromosome A02"/>
</dbReference>
<evidence type="ECO:0000256" key="1">
    <source>
        <dbReference type="SAM" id="Phobius"/>
    </source>
</evidence>
<accession>A0A816WVU4</accession>
<keyword evidence="1" id="KW-0472">Membrane</keyword>
<protein>
    <submittedName>
        <fullName evidence="2">(rape) hypothetical protein</fullName>
    </submittedName>
</protein>
<sequence>MLLTCSTVISFTNPWACLIFFVFLNLRLQRFLRNSELLLLQQAD</sequence>
<feature type="transmembrane region" description="Helical" evidence="1">
    <location>
        <begin position="6"/>
        <end position="26"/>
    </location>
</feature>